<dbReference type="GO" id="GO:0140359">
    <property type="term" value="F:ABC-type transporter activity"/>
    <property type="evidence" value="ECO:0007669"/>
    <property type="project" value="InterPro"/>
</dbReference>
<evidence type="ECO:0000259" key="15">
    <source>
        <dbReference type="PROSITE" id="PS50893"/>
    </source>
</evidence>
<protein>
    <recommendedName>
        <fullName evidence="13">Cyclolysin secretion/processing ATP-binding protein CyaB</fullName>
    </recommendedName>
</protein>
<dbReference type="Pfam" id="PF03412">
    <property type="entry name" value="Peptidase_C39"/>
    <property type="match status" value="1"/>
</dbReference>
<evidence type="ECO:0000256" key="9">
    <source>
        <dbReference type="ARBA" id="ARBA00022989"/>
    </source>
</evidence>
<keyword evidence="6" id="KW-0204">Cytolysis</keyword>
<evidence type="ECO:0000313" key="18">
    <source>
        <dbReference type="EMBL" id="ABE37008.1"/>
    </source>
</evidence>
<dbReference type="eggNOG" id="COG2274">
    <property type="taxonomic scope" value="Bacteria"/>
</dbReference>
<keyword evidence="4" id="KW-0997">Cell inner membrane</keyword>
<dbReference type="CDD" id="cd18567">
    <property type="entry name" value="ABC_6TM_CvaB_RaxB_like"/>
    <property type="match status" value="1"/>
</dbReference>
<dbReference type="GO" id="GO:0006508">
    <property type="term" value="P:proteolysis"/>
    <property type="evidence" value="ECO:0007669"/>
    <property type="project" value="InterPro"/>
</dbReference>
<organism evidence="18 19">
    <name type="scientific">Paraburkholderia xenovorans (strain LB400)</name>
    <dbReference type="NCBI Taxonomy" id="266265"/>
    <lineage>
        <taxon>Bacteria</taxon>
        <taxon>Pseudomonadati</taxon>
        <taxon>Pseudomonadota</taxon>
        <taxon>Betaproteobacteria</taxon>
        <taxon>Burkholderiales</taxon>
        <taxon>Burkholderiaceae</taxon>
        <taxon>Paraburkholderia</taxon>
    </lineage>
</organism>
<dbReference type="InterPro" id="IPR033838">
    <property type="entry name" value="CvaB_peptidase"/>
</dbReference>
<evidence type="ECO:0000259" key="16">
    <source>
        <dbReference type="PROSITE" id="PS50929"/>
    </source>
</evidence>
<dbReference type="EMBL" id="CP000272">
    <property type="protein sequence ID" value="ABE37008.1"/>
    <property type="molecule type" value="Genomic_DNA"/>
</dbReference>
<accession>Q13FY1</accession>
<evidence type="ECO:0000256" key="1">
    <source>
        <dbReference type="ARBA" id="ARBA00004651"/>
    </source>
</evidence>
<evidence type="ECO:0000259" key="17">
    <source>
        <dbReference type="PROSITE" id="PS50990"/>
    </source>
</evidence>
<evidence type="ECO:0000256" key="12">
    <source>
        <dbReference type="ARBA" id="ARBA00061173"/>
    </source>
</evidence>
<dbReference type="InterPro" id="IPR003593">
    <property type="entry name" value="AAA+_ATPase"/>
</dbReference>
<dbReference type="GO" id="GO:0034040">
    <property type="term" value="F:ATPase-coupled lipid transmembrane transporter activity"/>
    <property type="evidence" value="ECO:0007669"/>
    <property type="project" value="TreeGrafter"/>
</dbReference>
<keyword evidence="7" id="KW-0547">Nucleotide-binding</keyword>
<dbReference type="SUPFAM" id="SSF90123">
    <property type="entry name" value="ABC transporter transmembrane region"/>
    <property type="match status" value="1"/>
</dbReference>
<dbReference type="OrthoDB" id="8554730at2"/>
<dbReference type="GO" id="GO:0008234">
    <property type="term" value="F:cysteine-type peptidase activity"/>
    <property type="evidence" value="ECO:0007669"/>
    <property type="project" value="InterPro"/>
</dbReference>
<keyword evidence="19" id="KW-1185">Reference proteome</keyword>
<keyword evidence="3" id="KW-1003">Cell membrane</keyword>
<dbReference type="GO" id="GO:0005524">
    <property type="term" value="F:ATP binding"/>
    <property type="evidence" value="ECO:0007669"/>
    <property type="project" value="UniProtKB-KW"/>
</dbReference>
<evidence type="ECO:0000256" key="10">
    <source>
        <dbReference type="ARBA" id="ARBA00023136"/>
    </source>
</evidence>
<dbReference type="GO" id="GO:0031640">
    <property type="term" value="P:killing of cells of another organism"/>
    <property type="evidence" value="ECO:0007669"/>
    <property type="project" value="UniProtKB-KW"/>
</dbReference>
<evidence type="ECO:0000256" key="2">
    <source>
        <dbReference type="ARBA" id="ARBA00022448"/>
    </source>
</evidence>
<keyword evidence="5 14" id="KW-0812">Transmembrane</keyword>
<dbReference type="InterPro" id="IPR003439">
    <property type="entry name" value="ABC_transporter-like_ATP-bd"/>
</dbReference>
<evidence type="ECO:0000256" key="14">
    <source>
        <dbReference type="SAM" id="Phobius"/>
    </source>
</evidence>
<dbReference type="PANTHER" id="PTHR24221:SF606">
    <property type="entry name" value="COLICIN V SECRETION-PROCESSING ATP-BINDING PROTEIN"/>
    <property type="match status" value="1"/>
</dbReference>
<dbReference type="InterPro" id="IPR036640">
    <property type="entry name" value="ABC1_TM_sf"/>
</dbReference>
<keyword evidence="8" id="KW-0067">ATP-binding</keyword>
<feature type="transmembrane region" description="Helical" evidence="14">
    <location>
        <begin position="206"/>
        <end position="225"/>
    </location>
</feature>
<keyword evidence="10 14" id="KW-0472">Membrane</keyword>
<dbReference type="Proteomes" id="UP000001817">
    <property type="component" value="Chromosome 3"/>
</dbReference>
<dbReference type="InterPro" id="IPR005074">
    <property type="entry name" value="Peptidase_C39"/>
</dbReference>
<dbReference type="SMART" id="SM00382">
    <property type="entry name" value="AAA"/>
    <property type="match status" value="1"/>
</dbReference>
<dbReference type="KEGG" id="bxb:DR64_8657"/>
<name>Q13FY1_PARXL</name>
<dbReference type="MEROPS" id="C39.005"/>
<reference evidence="18 19" key="1">
    <citation type="journal article" date="2006" name="Proc. Natl. Acad. Sci. U.S.A.">
        <title>Burkholderia xenovorans LB400 harbors a multi-replicon, 9.73-Mbp genome shaped for versatility.</title>
        <authorList>
            <person name="Chain P.S."/>
            <person name="Denef V.J."/>
            <person name="Konstantinidis K.T."/>
            <person name="Vergez L.M."/>
            <person name="Agullo L."/>
            <person name="Reyes V.L."/>
            <person name="Hauser L."/>
            <person name="Cordova M."/>
            <person name="Gomez L."/>
            <person name="Gonzalez M."/>
            <person name="Land M."/>
            <person name="Lao V."/>
            <person name="Larimer F."/>
            <person name="LiPuma J.J."/>
            <person name="Mahenthiralingam E."/>
            <person name="Malfatti S.A."/>
            <person name="Marx C.J."/>
            <person name="Parnell J.J."/>
            <person name="Ramette A."/>
            <person name="Richardson P."/>
            <person name="Seeger M."/>
            <person name="Smith D."/>
            <person name="Spilker T."/>
            <person name="Sul W.J."/>
            <person name="Tsoi T.V."/>
            <person name="Ulrich L.E."/>
            <person name="Zhulin I.B."/>
            <person name="Tiedje J.M."/>
        </authorList>
    </citation>
    <scope>NUCLEOTIDE SEQUENCE [LARGE SCALE GENOMIC DNA]</scope>
    <source>
        <strain evidence="18 19">LB400</strain>
    </source>
</reference>
<feature type="transmembrane region" description="Helical" evidence="14">
    <location>
        <begin position="285"/>
        <end position="305"/>
    </location>
</feature>
<evidence type="ECO:0000256" key="11">
    <source>
        <dbReference type="ARBA" id="ARBA00055355"/>
    </source>
</evidence>
<evidence type="ECO:0000256" key="5">
    <source>
        <dbReference type="ARBA" id="ARBA00022692"/>
    </source>
</evidence>
<evidence type="ECO:0000256" key="3">
    <source>
        <dbReference type="ARBA" id="ARBA00022475"/>
    </source>
</evidence>
<dbReference type="PROSITE" id="PS00211">
    <property type="entry name" value="ABC_TRANSPORTER_1"/>
    <property type="match status" value="1"/>
</dbReference>
<dbReference type="PANTHER" id="PTHR24221">
    <property type="entry name" value="ATP-BINDING CASSETTE SUB-FAMILY B"/>
    <property type="match status" value="1"/>
</dbReference>
<dbReference type="PROSITE" id="PS50990">
    <property type="entry name" value="PEPTIDASE_C39"/>
    <property type="match status" value="1"/>
</dbReference>
<dbReference type="Gene3D" id="1.20.1560.10">
    <property type="entry name" value="ABC transporter type 1, transmembrane domain"/>
    <property type="match status" value="1"/>
</dbReference>
<evidence type="ECO:0000256" key="13">
    <source>
        <dbReference type="ARBA" id="ARBA00072252"/>
    </source>
</evidence>
<feature type="transmembrane region" description="Helical" evidence="14">
    <location>
        <begin position="311"/>
        <end position="328"/>
    </location>
</feature>
<evidence type="ECO:0000313" key="19">
    <source>
        <dbReference type="Proteomes" id="UP000001817"/>
    </source>
</evidence>
<evidence type="ECO:0000256" key="7">
    <source>
        <dbReference type="ARBA" id="ARBA00022741"/>
    </source>
</evidence>
<comment type="function">
    <text evidence="11">Involved in the export of calmodulin-sensitive adenylate cyclase-hemolysin (cyclolysin).</text>
</comment>
<comment type="subcellular location">
    <subcellularLocation>
        <location evidence="1">Cell membrane</location>
        <topology evidence="1">Multi-pass membrane protein</topology>
    </subcellularLocation>
</comment>
<dbReference type="FunFam" id="3.40.50.300:FF:000299">
    <property type="entry name" value="ABC transporter ATP-binding protein/permease"/>
    <property type="match status" value="1"/>
</dbReference>
<dbReference type="InterPro" id="IPR011527">
    <property type="entry name" value="ABC1_TM_dom"/>
</dbReference>
<dbReference type="Pfam" id="PF00005">
    <property type="entry name" value="ABC_tran"/>
    <property type="match status" value="1"/>
</dbReference>
<sequence length="733" mass="81176">MKALNALRFGWKRRLPMMLQTQAAECGLVCVGMIANYFGHDMDLASLRRRFTTSLKGATLNDIMQMSNQLGLTPRALRLDLNDLAKLNRPCILHWEMNHFVVLKEVSRDKITVHDPARGIRDIPMDEVSRGFTGVALELMPSASFQPVAEKQSISMLKLIGGVIGIRSAFVQVLLISAALEVCGIISPFYMQWVMDQVLVSADVDLLTLLGIGFLMLVVFQNAIAALRSWVVTWFSSLLSVQWTASVCSHLLKLPMSYFEQRHMGDIVSRFGSVGTIQSMLTSRFISTLLDGVMASITLVMLFVYSPMLTWLVLGLFAVYALIRWIAYRPLRRANEDQIAYSARAQSQLLESIRGVQTIKLGNKQEARVATYTNSVVDMTNRGIAIQRLSISFSTLQGVISGIGRVVLIWLAARQVLQNEFSAGMLVAFISFADQFTSRASGLIDTVIDIRMLRLHGERLADIVLTEPESNMEGSVTRANLVEEAKDRAPGIEVSNLRFRYADTEPWVIKDCSFTVEPGESVALIGPSGQGKTTMAKLLLGLLMPQKGEIRVDGVDIKKLGMLGYRDMIGSVMQDDILFAGSIADNISFFDTHPDYAQVERVARIAQIHDEITAMPMGYQSLVGDMGSSLSGGQAQRVLLARALYRNPSILILDEATSHLDVDRERLINDAIRNMEVTRIIIAHRPETIRSADRIIAMQQGVAHELRAQQAGEPSTTFAAGRLDSGNVKITYP</sequence>
<feature type="domain" description="ABC transporter" evidence="15">
    <location>
        <begin position="492"/>
        <end position="725"/>
    </location>
</feature>
<gene>
    <name evidence="18" type="ORF">Bxe_C1143</name>
</gene>
<dbReference type="InterPro" id="IPR027417">
    <property type="entry name" value="P-loop_NTPase"/>
</dbReference>
<dbReference type="KEGG" id="bxe:Bxe_C1143"/>
<feature type="transmembrane region" description="Helical" evidence="14">
    <location>
        <begin position="389"/>
        <end position="413"/>
    </location>
</feature>
<keyword evidence="9 14" id="KW-1133">Transmembrane helix</keyword>
<proteinExistence type="inferred from homology"/>
<feature type="domain" description="Peptidase C39" evidence="17">
    <location>
        <begin position="20"/>
        <end position="139"/>
    </location>
</feature>
<dbReference type="Pfam" id="PF00664">
    <property type="entry name" value="ABC_membrane"/>
    <property type="match status" value="1"/>
</dbReference>
<dbReference type="GO" id="GO:0016887">
    <property type="term" value="F:ATP hydrolysis activity"/>
    <property type="evidence" value="ECO:0007669"/>
    <property type="project" value="InterPro"/>
</dbReference>
<feature type="domain" description="ABC transmembrane type-1" evidence="16">
    <location>
        <begin position="173"/>
        <end position="452"/>
    </location>
</feature>
<dbReference type="GO" id="GO:0005886">
    <property type="term" value="C:plasma membrane"/>
    <property type="evidence" value="ECO:0007669"/>
    <property type="project" value="UniProtKB-SubCell"/>
</dbReference>
<dbReference type="PATRIC" id="fig|266265.5.peg.8897"/>
<dbReference type="STRING" id="266265.Bxe_C1143"/>
<dbReference type="Gene3D" id="3.90.70.10">
    <property type="entry name" value="Cysteine proteinases"/>
    <property type="match status" value="1"/>
</dbReference>
<evidence type="ECO:0000256" key="4">
    <source>
        <dbReference type="ARBA" id="ARBA00022519"/>
    </source>
</evidence>
<keyword evidence="2" id="KW-0813">Transport</keyword>
<dbReference type="InterPro" id="IPR039421">
    <property type="entry name" value="Type_1_exporter"/>
</dbReference>
<dbReference type="CDD" id="cd02419">
    <property type="entry name" value="Peptidase_C39C"/>
    <property type="match status" value="1"/>
</dbReference>
<dbReference type="Gene3D" id="3.40.50.300">
    <property type="entry name" value="P-loop containing nucleotide triphosphate hydrolases"/>
    <property type="match status" value="1"/>
</dbReference>
<feature type="transmembrane region" description="Helical" evidence="14">
    <location>
        <begin position="231"/>
        <end position="252"/>
    </location>
</feature>
<dbReference type="InterPro" id="IPR017871">
    <property type="entry name" value="ABC_transporter-like_CS"/>
</dbReference>
<comment type="similarity">
    <text evidence="12">Belongs to the ABC transporter superfamily. Cyclolysin exporter (TC 3.A.1.109.2) family.</text>
</comment>
<feature type="transmembrane region" description="Helical" evidence="14">
    <location>
        <begin position="169"/>
        <end position="194"/>
    </location>
</feature>
<evidence type="ECO:0000256" key="6">
    <source>
        <dbReference type="ARBA" id="ARBA00022735"/>
    </source>
</evidence>
<dbReference type="SUPFAM" id="SSF52540">
    <property type="entry name" value="P-loop containing nucleoside triphosphate hydrolases"/>
    <property type="match status" value="1"/>
</dbReference>
<evidence type="ECO:0000256" key="8">
    <source>
        <dbReference type="ARBA" id="ARBA00022840"/>
    </source>
</evidence>
<dbReference type="PROSITE" id="PS50929">
    <property type="entry name" value="ABC_TM1F"/>
    <property type="match status" value="1"/>
</dbReference>
<dbReference type="PROSITE" id="PS50893">
    <property type="entry name" value="ABC_TRANSPORTER_2"/>
    <property type="match status" value="1"/>
</dbReference>
<keyword evidence="6" id="KW-0354">Hemolysis</keyword>
<dbReference type="AlphaFoldDB" id="Q13FY1"/>
<dbReference type="CDD" id="cd03246">
    <property type="entry name" value="ABCC_Protease_Secretion"/>
    <property type="match status" value="1"/>
</dbReference>